<gene>
    <name evidence="4" type="ORF">ET445_01230</name>
</gene>
<accession>A0A4P6F8J7</accession>
<dbReference type="PROSITE" id="PS50977">
    <property type="entry name" value="HTH_TETR_2"/>
    <property type="match status" value="1"/>
</dbReference>
<protein>
    <submittedName>
        <fullName evidence="4">TetR/AcrR family transcriptional regulator</fullName>
    </submittedName>
</protein>
<dbReference type="OrthoDB" id="7505659at2"/>
<feature type="domain" description="HTH tetR-type" evidence="3">
    <location>
        <begin position="11"/>
        <end position="71"/>
    </location>
</feature>
<dbReference type="GO" id="GO:0000976">
    <property type="term" value="F:transcription cis-regulatory region binding"/>
    <property type="evidence" value="ECO:0007669"/>
    <property type="project" value="TreeGrafter"/>
</dbReference>
<evidence type="ECO:0000259" key="3">
    <source>
        <dbReference type="PROSITE" id="PS50977"/>
    </source>
</evidence>
<dbReference type="KEGG" id="agf:ET445_01230"/>
<evidence type="ECO:0000313" key="4">
    <source>
        <dbReference type="EMBL" id="QAY72162.1"/>
    </source>
</evidence>
<dbReference type="GO" id="GO:0003700">
    <property type="term" value="F:DNA-binding transcription factor activity"/>
    <property type="evidence" value="ECO:0007669"/>
    <property type="project" value="TreeGrafter"/>
</dbReference>
<name>A0A4P6F8J7_9MICO</name>
<keyword evidence="5" id="KW-1185">Reference proteome</keyword>
<dbReference type="Gene3D" id="1.10.357.10">
    <property type="entry name" value="Tetracycline Repressor, domain 2"/>
    <property type="match status" value="1"/>
</dbReference>
<dbReference type="InterPro" id="IPR001647">
    <property type="entry name" value="HTH_TetR"/>
</dbReference>
<reference evidence="4 5" key="1">
    <citation type="submission" date="2019-01" db="EMBL/GenBank/DDBJ databases">
        <title>Genome sequencing of strain FW100M-8.</title>
        <authorList>
            <person name="Heo J."/>
            <person name="Kim S.-J."/>
            <person name="Kim J.-S."/>
            <person name="Hong S.-B."/>
            <person name="Kwon S.-W."/>
        </authorList>
    </citation>
    <scope>NUCLEOTIDE SEQUENCE [LARGE SCALE GENOMIC DNA]</scope>
    <source>
        <strain evidence="4 5">FW100M-8</strain>
    </source>
</reference>
<sequence>MERTRRRLSPEARRAEILAVTQAAIVEVGYRSLSLREIARRCDMSTPGLMHYFSDLPTLLAAVLERRDQLDQAAIIERVPGATLLETLDEVWRYYNERADEVRSFDALEAEALDPGHPAHAYFLRRDARIFAILGEIIEREFADPETVSRLVRLLLAGERVSRLLDSGLDVANDWAVIERVIDAQPRRVERESD</sequence>
<dbReference type="PANTHER" id="PTHR30055:SF231">
    <property type="entry name" value="TRANSCRIPTIONAL REGULATORY PROTEIN (PROBABLY DEOR-FAMILY)-RELATED"/>
    <property type="match status" value="1"/>
</dbReference>
<dbReference type="AlphaFoldDB" id="A0A4P6F8J7"/>
<dbReference type="InterPro" id="IPR009057">
    <property type="entry name" value="Homeodomain-like_sf"/>
</dbReference>
<dbReference type="EMBL" id="CP035491">
    <property type="protein sequence ID" value="QAY72162.1"/>
    <property type="molecule type" value="Genomic_DNA"/>
</dbReference>
<evidence type="ECO:0000256" key="2">
    <source>
        <dbReference type="PROSITE-ProRule" id="PRU00335"/>
    </source>
</evidence>
<dbReference type="SUPFAM" id="SSF46689">
    <property type="entry name" value="Homeodomain-like"/>
    <property type="match status" value="1"/>
</dbReference>
<proteinExistence type="predicted"/>
<dbReference type="Pfam" id="PF00440">
    <property type="entry name" value="TetR_N"/>
    <property type="match status" value="1"/>
</dbReference>
<feature type="DNA-binding region" description="H-T-H motif" evidence="2">
    <location>
        <begin position="34"/>
        <end position="53"/>
    </location>
</feature>
<dbReference type="InterPro" id="IPR050109">
    <property type="entry name" value="HTH-type_TetR-like_transc_reg"/>
</dbReference>
<dbReference type="PANTHER" id="PTHR30055">
    <property type="entry name" value="HTH-TYPE TRANSCRIPTIONAL REGULATOR RUTR"/>
    <property type="match status" value="1"/>
</dbReference>
<evidence type="ECO:0000313" key="5">
    <source>
        <dbReference type="Proteomes" id="UP000291259"/>
    </source>
</evidence>
<evidence type="ECO:0000256" key="1">
    <source>
        <dbReference type="ARBA" id="ARBA00023125"/>
    </source>
</evidence>
<dbReference type="RefSeq" id="WP_129188100.1">
    <property type="nucleotide sequence ID" value="NZ_CP035491.1"/>
</dbReference>
<dbReference type="Proteomes" id="UP000291259">
    <property type="component" value="Chromosome"/>
</dbReference>
<organism evidence="4 5">
    <name type="scientific">Agromyces protaetiae</name>
    <dbReference type="NCBI Taxonomy" id="2509455"/>
    <lineage>
        <taxon>Bacteria</taxon>
        <taxon>Bacillati</taxon>
        <taxon>Actinomycetota</taxon>
        <taxon>Actinomycetes</taxon>
        <taxon>Micrococcales</taxon>
        <taxon>Microbacteriaceae</taxon>
        <taxon>Agromyces</taxon>
    </lineage>
</organism>
<keyword evidence="1 2" id="KW-0238">DNA-binding</keyword>